<dbReference type="PANTHER" id="PTHR33164:SF56">
    <property type="entry name" value="HTH-TYPE TRANSCRIPTIONAL REGULATOR MHQR"/>
    <property type="match status" value="1"/>
</dbReference>
<dbReference type="InterPro" id="IPR000835">
    <property type="entry name" value="HTH_MarR-typ"/>
</dbReference>
<evidence type="ECO:0000313" key="5">
    <source>
        <dbReference type="EMBL" id="MBN3544154.1"/>
    </source>
</evidence>
<keyword evidence="2" id="KW-0238">DNA-binding</keyword>
<dbReference type="EMBL" id="JAFHKS010000040">
    <property type="protein sequence ID" value="MBN3544154.1"/>
    <property type="molecule type" value="Genomic_DNA"/>
</dbReference>
<evidence type="ECO:0000256" key="1">
    <source>
        <dbReference type="ARBA" id="ARBA00023015"/>
    </source>
</evidence>
<protein>
    <submittedName>
        <fullName evidence="5">MarR family transcriptional regulator</fullName>
    </submittedName>
</protein>
<organism evidence="5 6">
    <name type="scientific">Fictibacillus barbaricus</name>
    <dbReference type="NCBI Taxonomy" id="182136"/>
    <lineage>
        <taxon>Bacteria</taxon>
        <taxon>Bacillati</taxon>
        <taxon>Bacillota</taxon>
        <taxon>Bacilli</taxon>
        <taxon>Bacillales</taxon>
        <taxon>Fictibacillaceae</taxon>
        <taxon>Fictibacillus</taxon>
    </lineage>
</organism>
<keyword evidence="6" id="KW-1185">Reference proteome</keyword>
<reference evidence="5 6" key="1">
    <citation type="submission" date="2021-01" db="EMBL/GenBank/DDBJ databases">
        <title>Genome Sequencing of Type Strains.</title>
        <authorList>
            <person name="Lemaire J.F."/>
            <person name="Inderbitzin P."/>
            <person name="Collins S.B."/>
            <person name="Wespe N."/>
            <person name="Knight-Connoni V."/>
        </authorList>
    </citation>
    <scope>NUCLEOTIDE SEQUENCE [LARGE SCALE GENOMIC DNA]</scope>
    <source>
        <strain evidence="5 6">DSM 14730</strain>
    </source>
</reference>
<dbReference type="InterPro" id="IPR036388">
    <property type="entry name" value="WH-like_DNA-bd_sf"/>
</dbReference>
<dbReference type="Pfam" id="PF01047">
    <property type="entry name" value="MarR"/>
    <property type="match status" value="1"/>
</dbReference>
<feature type="domain" description="HTH marR-type" evidence="4">
    <location>
        <begin position="1"/>
        <end position="126"/>
    </location>
</feature>
<dbReference type="Gene3D" id="1.10.10.10">
    <property type="entry name" value="Winged helix-like DNA-binding domain superfamily/Winged helix DNA-binding domain"/>
    <property type="match status" value="1"/>
</dbReference>
<keyword evidence="1" id="KW-0805">Transcription regulation</keyword>
<gene>
    <name evidence="5" type="ORF">JYA64_02465</name>
</gene>
<dbReference type="PROSITE" id="PS50995">
    <property type="entry name" value="HTH_MARR_2"/>
    <property type="match status" value="1"/>
</dbReference>
<dbReference type="InterPro" id="IPR039422">
    <property type="entry name" value="MarR/SlyA-like"/>
</dbReference>
<dbReference type="InterPro" id="IPR036390">
    <property type="entry name" value="WH_DNA-bd_sf"/>
</dbReference>
<dbReference type="PROSITE" id="PS01117">
    <property type="entry name" value="HTH_MARR_1"/>
    <property type="match status" value="1"/>
</dbReference>
<name>A0ABS2Z7V7_9BACL</name>
<keyword evidence="3" id="KW-0804">Transcription</keyword>
<dbReference type="Proteomes" id="UP001319060">
    <property type="component" value="Unassembled WGS sequence"/>
</dbReference>
<dbReference type="PANTHER" id="PTHR33164">
    <property type="entry name" value="TRANSCRIPTIONAL REGULATOR, MARR FAMILY"/>
    <property type="match status" value="1"/>
</dbReference>
<evidence type="ECO:0000256" key="2">
    <source>
        <dbReference type="ARBA" id="ARBA00023125"/>
    </source>
</evidence>
<dbReference type="RefSeq" id="WP_188404365.1">
    <property type="nucleotide sequence ID" value="NZ_BMCE01000004.1"/>
</dbReference>
<evidence type="ECO:0000313" key="6">
    <source>
        <dbReference type="Proteomes" id="UP001319060"/>
    </source>
</evidence>
<dbReference type="InterPro" id="IPR023187">
    <property type="entry name" value="Tscrpt_reg_MarR-type_CS"/>
</dbReference>
<accession>A0ABS2Z7V7</accession>
<dbReference type="SMART" id="SM00347">
    <property type="entry name" value="HTH_MARR"/>
    <property type="match status" value="1"/>
</dbReference>
<proteinExistence type="predicted"/>
<dbReference type="PRINTS" id="PR00598">
    <property type="entry name" value="HTHMARR"/>
</dbReference>
<evidence type="ECO:0000256" key="3">
    <source>
        <dbReference type="ARBA" id="ARBA00023163"/>
    </source>
</evidence>
<sequence>MSRAHKELMECTAKDIKKYKMSGTEFAVLELLYQKGKMPFQEIGNKILITSGSITYNIDKLEKKGYLKRTPSVEDRRVTYADITENGKELIKKIFPDHAKAIHDAMHGLTNEEKMIAIALMKKLGIEASKIS</sequence>
<comment type="caution">
    <text evidence="5">The sequence shown here is derived from an EMBL/GenBank/DDBJ whole genome shotgun (WGS) entry which is preliminary data.</text>
</comment>
<evidence type="ECO:0000259" key="4">
    <source>
        <dbReference type="PROSITE" id="PS50995"/>
    </source>
</evidence>
<dbReference type="SUPFAM" id="SSF46785">
    <property type="entry name" value="Winged helix' DNA-binding domain"/>
    <property type="match status" value="1"/>
</dbReference>